<sequence>MNKFHGAGRALRLAVIVVLVLWASGCARHDGDPDRVDAREAPEPAPGAPGVLVNVFDCADGERVVTRGREGERLIAHRDGDTWDMLAVDDAETTYESDDGAVWQRDGAQAQWTGPEGGQVRCGETPGAVVWEEARLRGVDYRAEAGDQSWELELDGDTLSFRHRSRDGVLRVDDAEWRDDRGRLDGGDPETGIALERLDMPCDHGDGVDTLEQVRITVEGRPLQGCGGFLDEDLAP</sequence>
<dbReference type="PROSITE" id="PS51257">
    <property type="entry name" value="PROKAR_LIPOPROTEIN"/>
    <property type="match status" value="1"/>
</dbReference>
<reference evidence="2 3" key="1">
    <citation type="submission" date="2016-10" db="EMBL/GenBank/DDBJ databases">
        <authorList>
            <person name="de Groot N.N."/>
        </authorList>
    </citation>
    <scope>NUCLEOTIDE SEQUENCE [LARGE SCALE GENOMIC DNA]</scope>
    <source>
        <strain evidence="2 3">CGMCC 1.6291</strain>
    </source>
</reference>
<evidence type="ECO:0000313" key="3">
    <source>
        <dbReference type="Proteomes" id="UP000199657"/>
    </source>
</evidence>
<proteinExistence type="predicted"/>
<keyword evidence="1" id="KW-0732">Signal</keyword>
<dbReference type="Proteomes" id="UP000199657">
    <property type="component" value="Unassembled WGS sequence"/>
</dbReference>
<evidence type="ECO:0008006" key="4">
    <source>
        <dbReference type="Google" id="ProtNLM"/>
    </source>
</evidence>
<dbReference type="AlphaFoldDB" id="A0A1H8QLM6"/>
<protein>
    <recommendedName>
        <fullName evidence="4">Membrane-bound lysozyme-inhibitor of c-type lysozyme</fullName>
    </recommendedName>
</protein>
<dbReference type="STRING" id="406100.SAMN04488052_101643"/>
<gene>
    <name evidence="2" type="ORF">SAMN04488052_101643</name>
</gene>
<accession>A0A1H8QLM6</accession>
<dbReference type="OrthoDB" id="5348860at2"/>
<dbReference type="RefSeq" id="WP_091639850.1">
    <property type="nucleotide sequence ID" value="NZ_FOEG01000001.1"/>
</dbReference>
<dbReference type="EMBL" id="FOEG01000001">
    <property type="protein sequence ID" value="SEO54918.1"/>
    <property type="molecule type" value="Genomic_DNA"/>
</dbReference>
<name>A0A1H8QLM6_9GAMM</name>
<organism evidence="2 3">
    <name type="scientific">Aquisalimonas asiatica</name>
    <dbReference type="NCBI Taxonomy" id="406100"/>
    <lineage>
        <taxon>Bacteria</taxon>
        <taxon>Pseudomonadati</taxon>
        <taxon>Pseudomonadota</taxon>
        <taxon>Gammaproteobacteria</taxon>
        <taxon>Chromatiales</taxon>
        <taxon>Ectothiorhodospiraceae</taxon>
        <taxon>Aquisalimonas</taxon>
    </lineage>
</organism>
<evidence type="ECO:0000313" key="2">
    <source>
        <dbReference type="EMBL" id="SEO54918.1"/>
    </source>
</evidence>
<evidence type="ECO:0000256" key="1">
    <source>
        <dbReference type="SAM" id="SignalP"/>
    </source>
</evidence>
<feature type="signal peptide" evidence="1">
    <location>
        <begin position="1"/>
        <end position="29"/>
    </location>
</feature>
<feature type="chain" id="PRO_5011565462" description="Membrane-bound lysozyme-inhibitor of c-type lysozyme" evidence="1">
    <location>
        <begin position="30"/>
        <end position="236"/>
    </location>
</feature>
<keyword evidence="3" id="KW-1185">Reference proteome</keyword>